<comment type="function">
    <text evidence="10">Catalyzes the folate-dependent formation of 5-methyl-uridine at position 54 (M-5-U54) in all tRNAs.</text>
</comment>
<keyword evidence="2 10" id="KW-0963">Cytoplasm</keyword>
<dbReference type="Gene3D" id="3.50.50.60">
    <property type="entry name" value="FAD/NAD(P)-binding domain"/>
    <property type="match status" value="2"/>
</dbReference>
<comment type="catalytic activity">
    <reaction evidence="10">
        <text>uridine(54) in tRNA + (6R)-5,10-methylene-5,6,7,8-tetrahydrofolate + NADH + H(+) = 5-methyluridine(54) in tRNA + (6S)-5,6,7,8-tetrahydrofolate + NAD(+)</text>
        <dbReference type="Rhea" id="RHEA:16873"/>
        <dbReference type="Rhea" id="RHEA-COMP:10167"/>
        <dbReference type="Rhea" id="RHEA-COMP:10193"/>
        <dbReference type="ChEBI" id="CHEBI:15378"/>
        <dbReference type="ChEBI" id="CHEBI:15636"/>
        <dbReference type="ChEBI" id="CHEBI:57453"/>
        <dbReference type="ChEBI" id="CHEBI:57540"/>
        <dbReference type="ChEBI" id="CHEBI:57945"/>
        <dbReference type="ChEBI" id="CHEBI:65315"/>
        <dbReference type="ChEBI" id="CHEBI:74447"/>
        <dbReference type="EC" id="2.1.1.74"/>
    </reaction>
</comment>
<name>A0A2I2MD51_9BACT</name>
<dbReference type="GO" id="GO:0050660">
    <property type="term" value="F:flavin adenine dinucleotide binding"/>
    <property type="evidence" value="ECO:0007669"/>
    <property type="project" value="UniProtKB-UniRule"/>
</dbReference>
<dbReference type="NCBIfam" id="TIGR00137">
    <property type="entry name" value="gid_trmFO"/>
    <property type="match status" value="1"/>
</dbReference>
<keyword evidence="4 10" id="KW-0285">Flavoprotein</keyword>
<evidence type="ECO:0000256" key="1">
    <source>
        <dbReference type="ARBA" id="ARBA00001974"/>
    </source>
</evidence>
<dbReference type="PANTHER" id="PTHR11806:SF2">
    <property type="entry name" value="METHYLENETETRAHYDROFOLATE--TRNA-(URACIL-5-)-METHYLTRANSFERASE TRMFO"/>
    <property type="match status" value="1"/>
</dbReference>
<dbReference type="GO" id="GO:0005829">
    <property type="term" value="C:cytosol"/>
    <property type="evidence" value="ECO:0007669"/>
    <property type="project" value="TreeGrafter"/>
</dbReference>
<dbReference type="GO" id="GO:0002098">
    <property type="term" value="P:tRNA wobble uridine modification"/>
    <property type="evidence" value="ECO:0007669"/>
    <property type="project" value="TreeGrafter"/>
</dbReference>
<feature type="binding site" evidence="10">
    <location>
        <begin position="26"/>
        <end position="31"/>
    </location>
    <ligand>
        <name>FAD</name>
        <dbReference type="ChEBI" id="CHEBI:57692"/>
    </ligand>
</feature>
<dbReference type="Pfam" id="PF01134">
    <property type="entry name" value="GIDA"/>
    <property type="match status" value="1"/>
</dbReference>
<keyword evidence="3 10" id="KW-0489">Methyltransferase</keyword>
<gene>
    <name evidence="12" type="primary">gid</name>
    <name evidence="10" type="synonym">trmFO</name>
    <name evidence="12" type="ORF">LFTS_00255</name>
</gene>
<comment type="catalytic activity">
    <reaction evidence="10">
        <text>uridine(54) in tRNA + (6R)-5,10-methylene-5,6,7,8-tetrahydrofolate + NADPH + H(+) = 5-methyluridine(54) in tRNA + (6S)-5,6,7,8-tetrahydrofolate + NADP(+)</text>
        <dbReference type="Rhea" id="RHEA:62372"/>
        <dbReference type="Rhea" id="RHEA-COMP:10167"/>
        <dbReference type="Rhea" id="RHEA-COMP:10193"/>
        <dbReference type="ChEBI" id="CHEBI:15378"/>
        <dbReference type="ChEBI" id="CHEBI:15636"/>
        <dbReference type="ChEBI" id="CHEBI:57453"/>
        <dbReference type="ChEBI" id="CHEBI:57783"/>
        <dbReference type="ChEBI" id="CHEBI:58349"/>
        <dbReference type="ChEBI" id="CHEBI:65315"/>
        <dbReference type="ChEBI" id="CHEBI:74447"/>
        <dbReference type="EC" id="2.1.1.74"/>
    </reaction>
</comment>
<dbReference type="HAMAP" id="MF_01037">
    <property type="entry name" value="TrmFO"/>
    <property type="match status" value="1"/>
</dbReference>
<dbReference type="AlphaFoldDB" id="A0A2I2MD51"/>
<dbReference type="GO" id="GO:0047151">
    <property type="term" value="F:tRNA (uracil(54)-C5)-methyltransferase activity, 5,10-methylenetetrahydrofolate-dependent"/>
    <property type="evidence" value="ECO:0007669"/>
    <property type="project" value="UniProtKB-UniRule"/>
</dbReference>
<keyword evidence="9 10" id="KW-0520">NAD</keyword>
<evidence type="ECO:0000256" key="6">
    <source>
        <dbReference type="ARBA" id="ARBA00022694"/>
    </source>
</evidence>
<keyword evidence="7 10" id="KW-0274">FAD</keyword>
<dbReference type="PRINTS" id="PR00368">
    <property type="entry name" value="FADPNR"/>
</dbReference>
<sequence>MTLFVPTKHAAMRTPEGNRKVVTIVGGGLAGTEAALRLADRGHSVLLYEMRPRNTSGAHKTPLLGELVCSNSLKSLSAQTPHGLLKEELLKSGSPVIESAMECRIPGGGALVVDRDAFARRLTDRVLSHPRIRVERRLVDRLPADRPLILATGPLTHPSLVEDLTTHLPGGRLSFYDAIAPIVEADSLDFGRLFRGDRHGTPGSGDHWNAPMDRETYERFCEALLEGEQVPPHEGVEDSPEVLRAFQACQPIESLAETGRQTLAFGPLRPVGLVDPSTGREPYAVVQLRPEDADESAFNLVGFQTRLRYPEQERIFRMIPGLEQARFLRHGSLHRNTFLDAPALLKDDLTLSGLPGVYATGQILGVEGYTESVTMGFLTALVLDGAWASDTPWTFDAKMILPPAETAMGALLSGLSPRRSGAFAPVNLHFGLFPRPSGATSRRIPREQIVARARRAFSGWWAGRSDWDSRRLGVGG</sequence>
<feature type="domain" description="MnmG N-terminal" evidence="11">
    <location>
        <begin position="22"/>
        <end position="382"/>
    </location>
</feature>
<evidence type="ECO:0000313" key="12">
    <source>
        <dbReference type="EMBL" id="SOU91644.1"/>
    </source>
</evidence>
<dbReference type="RefSeq" id="WP_236625199.1">
    <property type="nucleotide sequence ID" value="NZ_JPGK01000001.1"/>
</dbReference>
<dbReference type="EMBL" id="LT966316">
    <property type="protein sequence ID" value="SOU91644.1"/>
    <property type="molecule type" value="Genomic_DNA"/>
</dbReference>
<comment type="similarity">
    <text evidence="10">Belongs to the MnmG family. TrmFO subfamily.</text>
</comment>
<keyword evidence="8 10" id="KW-0521">NADP</keyword>
<evidence type="ECO:0000256" key="10">
    <source>
        <dbReference type="HAMAP-Rule" id="MF_01037"/>
    </source>
</evidence>
<proteinExistence type="inferred from homology"/>
<keyword evidence="6 10" id="KW-0819">tRNA processing</keyword>
<protein>
    <recommendedName>
        <fullName evidence="10">Methylenetetrahydrofolate--tRNA-(uracil-5-)-methyltransferase TrmFO</fullName>
        <ecNumber evidence="10">2.1.1.74</ecNumber>
    </recommendedName>
    <alternativeName>
        <fullName evidence="10">Folate-dependent tRNA (uracil-5-)-methyltransferase</fullName>
    </alternativeName>
    <alternativeName>
        <fullName evidence="10">Folate-dependent tRNA(M-5-U54)-methyltransferase</fullName>
    </alternativeName>
</protein>
<evidence type="ECO:0000256" key="2">
    <source>
        <dbReference type="ARBA" id="ARBA00022490"/>
    </source>
</evidence>
<keyword evidence="5 10" id="KW-0808">Transferase</keyword>
<dbReference type="InterPro" id="IPR036188">
    <property type="entry name" value="FAD/NAD-bd_sf"/>
</dbReference>
<dbReference type="PANTHER" id="PTHR11806">
    <property type="entry name" value="GLUCOSE INHIBITED DIVISION PROTEIN A"/>
    <property type="match status" value="1"/>
</dbReference>
<reference evidence="12" key="1">
    <citation type="submission" date="2017-12" db="EMBL/GenBank/DDBJ databases">
        <authorList>
            <consortium name="SysMetEx"/>
        </authorList>
    </citation>
    <scope>NUCLEOTIDE SEQUENCE</scope>
    <source>
        <strain evidence="12">Pb_238</strain>
    </source>
</reference>
<dbReference type="InterPro" id="IPR002218">
    <property type="entry name" value="MnmG-rel"/>
</dbReference>
<dbReference type="SUPFAM" id="SSF51905">
    <property type="entry name" value="FAD/NAD(P)-binding domain"/>
    <property type="match status" value="1"/>
</dbReference>
<evidence type="ECO:0000256" key="9">
    <source>
        <dbReference type="ARBA" id="ARBA00023027"/>
    </source>
</evidence>
<dbReference type="GO" id="GO:0030488">
    <property type="term" value="P:tRNA methylation"/>
    <property type="evidence" value="ECO:0007669"/>
    <property type="project" value="TreeGrafter"/>
</dbReference>
<accession>A0A2I2MD51</accession>
<comment type="cofactor">
    <cofactor evidence="1 10">
        <name>FAD</name>
        <dbReference type="ChEBI" id="CHEBI:57692"/>
    </cofactor>
</comment>
<evidence type="ECO:0000256" key="3">
    <source>
        <dbReference type="ARBA" id="ARBA00022603"/>
    </source>
</evidence>
<dbReference type="EC" id="2.1.1.74" evidence="10"/>
<organism evidence="12">
    <name type="scientific">Leptospirillum ferriphilum</name>
    <dbReference type="NCBI Taxonomy" id="178606"/>
    <lineage>
        <taxon>Bacteria</taxon>
        <taxon>Pseudomonadati</taxon>
        <taxon>Nitrospirota</taxon>
        <taxon>Nitrospiria</taxon>
        <taxon>Nitrospirales</taxon>
        <taxon>Nitrospiraceae</taxon>
        <taxon>Leptospirillum</taxon>
    </lineage>
</organism>
<evidence type="ECO:0000256" key="7">
    <source>
        <dbReference type="ARBA" id="ARBA00022827"/>
    </source>
</evidence>
<dbReference type="InterPro" id="IPR040131">
    <property type="entry name" value="MnmG_N"/>
</dbReference>
<dbReference type="InterPro" id="IPR004417">
    <property type="entry name" value="TrmFO"/>
</dbReference>
<evidence type="ECO:0000256" key="8">
    <source>
        <dbReference type="ARBA" id="ARBA00022857"/>
    </source>
</evidence>
<evidence type="ECO:0000256" key="5">
    <source>
        <dbReference type="ARBA" id="ARBA00022679"/>
    </source>
</evidence>
<evidence type="ECO:0000256" key="4">
    <source>
        <dbReference type="ARBA" id="ARBA00022630"/>
    </source>
</evidence>
<evidence type="ECO:0000259" key="11">
    <source>
        <dbReference type="Pfam" id="PF01134"/>
    </source>
</evidence>
<comment type="subcellular location">
    <subcellularLocation>
        <location evidence="10">Cytoplasm</location>
    </subcellularLocation>
</comment>
<dbReference type="NCBIfam" id="NF003739">
    <property type="entry name" value="PRK05335.1"/>
    <property type="match status" value="1"/>
</dbReference>